<dbReference type="EMBL" id="CP066882">
    <property type="protein sequence ID" value="QYC31210.1"/>
    <property type="molecule type" value="Genomic_DNA"/>
</dbReference>
<proteinExistence type="predicted"/>
<reference evidence="1 2" key="1">
    <citation type="journal article" date="2021" name="Mol. Plant">
        <title>Genomic insights into the fast growth of paulownias and the formation of Paulownia witches' broom.</title>
        <authorList>
            <person name="Cao Y."/>
            <person name="Sun G."/>
            <person name="Zhai X."/>
            <person name="Xu P."/>
            <person name="Ma L."/>
            <person name="Deng M."/>
            <person name="Zhao Z."/>
            <person name="Yang H."/>
            <person name="Dong Y."/>
            <person name="Shang Z."/>
            <person name="Lv Y."/>
            <person name="Yan L."/>
            <person name="Liu H."/>
            <person name="Cao X."/>
            <person name="Li B."/>
            <person name="Wang Z."/>
            <person name="Zhao X."/>
            <person name="Yu H."/>
            <person name="Wang F."/>
            <person name="Ma W."/>
            <person name="Huang J."/>
            <person name="Fan G."/>
        </authorList>
    </citation>
    <scope>NUCLEOTIDE SEQUENCE [LARGE SCALE GENOMIC DNA]</scope>
    <source>
        <strain evidence="1 2">Zhengzhou</strain>
    </source>
</reference>
<organism evidence="1 2">
    <name type="scientific">Paulownia witches'-broom phytoplasma</name>
    <dbReference type="NCBI Taxonomy" id="39647"/>
    <lineage>
        <taxon>Bacteria</taxon>
        <taxon>Bacillati</taxon>
        <taxon>Mycoplasmatota</taxon>
        <taxon>Mollicutes</taxon>
        <taxon>Acholeplasmatales</taxon>
        <taxon>Acholeplasmataceae</taxon>
        <taxon>Candidatus Phytoplasma</taxon>
        <taxon>16SrI (Aster yellows group)</taxon>
    </lineage>
</organism>
<gene>
    <name evidence="1" type="ORF">HGD80_01190</name>
</gene>
<protein>
    <submittedName>
        <fullName evidence="1">Uncharacterized protein</fullName>
    </submittedName>
</protein>
<accession>A0ABX8TPE7</accession>
<name>A0ABX8TPE7_9MOLU</name>
<keyword evidence="2" id="KW-1185">Reference proteome</keyword>
<dbReference type="RefSeq" id="WP_219475234.1">
    <property type="nucleotide sequence ID" value="NZ_BSCX01000004.1"/>
</dbReference>
<sequence>MKEHKHLIEEIKELESQIKCLNKFNKKLESFDIYQYSEKPQNHFKKCQTCQQWKNCIDSEFKTTFYPMVKKERDALLFQVTLIKTKYLLLAIKKISKYYFELKHLLDYKKEEIKKIVLQAKILFYI</sequence>
<evidence type="ECO:0000313" key="2">
    <source>
        <dbReference type="Proteomes" id="UP000825369"/>
    </source>
</evidence>
<evidence type="ECO:0000313" key="1">
    <source>
        <dbReference type="EMBL" id="QYC31210.1"/>
    </source>
</evidence>
<dbReference type="Proteomes" id="UP000825369">
    <property type="component" value="Chromosome"/>
</dbReference>